<name>A0A1F7IY47_9BACT</name>
<reference evidence="1 2" key="1">
    <citation type="journal article" date="2016" name="Nat. Commun.">
        <title>Thousands of microbial genomes shed light on interconnected biogeochemical processes in an aquifer system.</title>
        <authorList>
            <person name="Anantharaman K."/>
            <person name="Brown C.T."/>
            <person name="Hug L.A."/>
            <person name="Sharon I."/>
            <person name="Castelle C.J."/>
            <person name="Probst A.J."/>
            <person name="Thomas B.C."/>
            <person name="Singh A."/>
            <person name="Wilkins M.J."/>
            <person name="Karaoz U."/>
            <person name="Brodie E.L."/>
            <person name="Williams K.H."/>
            <person name="Hubbard S.S."/>
            <person name="Banfield J.F."/>
        </authorList>
    </citation>
    <scope>NUCLEOTIDE SEQUENCE [LARGE SCALE GENOMIC DNA]</scope>
</reference>
<protein>
    <submittedName>
        <fullName evidence="1">Uncharacterized protein</fullName>
    </submittedName>
</protein>
<dbReference type="AlphaFoldDB" id="A0A1F7IY47"/>
<evidence type="ECO:0000313" key="1">
    <source>
        <dbReference type="EMBL" id="OGK48296.1"/>
    </source>
</evidence>
<gene>
    <name evidence="1" type="ORF">A3A93_01495</name>
</gene>
<evidence type="ECO:0000313" key="2">
    <source>
        <dbReference type="Proteomes" id="UP000177141"/>
    </source>
</evidence>
<sequence length="63" mass="7740">MKSVWDYNENELKKSEKGRIFLLERQINYGPEKGKKIKLAEVKKYWNKLHLFPNRKKLMELFI</sequence>
<dbReference type="Proteomes" id="UP000177141">
    <property type="component" value="Unassembled WGS sequence"/>
</dbReference>
<accession>A0A1F7IY47</accession>
<comment type="caution">
    <text evidence="1">The sequence shown here is derived from an EMBL/GenBank/DDBJ whole genome shotgun (WGS) entry which is preliminary data.</text>
</comment>
<organism evidence="1 2">
    <name type="scientific">Candidatus Roizmanbacteria bacterium RIFCSPLOWO2_01_FULL_38_12</name>
    <dbReference type="NCBI Taxonomy" id="1802061"/>
    <lineage>
        <taxon>Bacteria</taxon>
        <taxon>Candidatus Roizmaniibacteriota</taxon>
    </lineage>
</organism>
<dbReference type="EMBL" id="MGAL01000017">
    <property type="protein sequence ID" value="OGK48296.1"/>
    <property type="molecule type" value="Genomic_DNA"/>
</dbReference>
<proteinExistence type="predicted"/>